<feature type="domain" description="F-box" evidence="1">
    <location>
        <begin position="8"/>
        <end position="56"/>
    </location>
</feature>
<proteinExistence type="predicted"/>
<evidence type="ECO:0000313" key="3">
    <source>
        <dbReference type="Proteomes" id="UP001152024"/>
    </source>
</evidence>
<evidence type="ECO:0000313" key="2">
    <source>
        <dbReference type="EMBL" id="KAJ4139878.1"/>
    </source>
</evidence>
<dbReference type="SUPFAM" id="SSF52047">
    <property type="entry name" value="RNI-like"/>
    <property type="match status" value="1"/>
</dbReference>
<keyword evidence="3" id="KW-1185">Reference proteome</keyword>
<name>A0ABQ8RPM5_FUSEQ</name>
<dbReference type="Proteomes" id="UP001152024">
    <property type="component" value="Unassembled WGS sequence"/>
</dbReference>
<protein>
    <recommendedName>
        <fullName evidence="1">F-box domain-containing protein</fullName>
    </recommendedName>
</protein>
<organism evidence="2 3">
    <name type="scientific">Fusarium equiseti</name>
    <name type="common">Fusarium scirpi</name>
    <dbReference type="NCBI Taxonomy" id="61235"/>
    <lineage>
        <taxon>Eukaryota</taxon>
        <taxon>Fungi</taxon>
        <taxon>Dikarya</taxon>
        <taxon>Ascomycota</taxon>
        <taxon>Pezizomycotina</taxon>
        <taxon>Sordariomycetes</taxon>
        <taxon>Hypocreomycetidae</taxon>
        <taxon>Hypocreales</taxon>
        <taxon>Nectriaceae</taxon>
        <taxon>Fusarium</taxon>
        <taxon>Fusarium incarnatum-equiseti species complex</taxon>
    </lineage>
</organism>
<evidence type="ECO:0000259" key="1">
    <source>
        <dbReference type="PROSITE" id="PS50181"/>
    </source>
</evidence>
<comment type="caution">
    <text evidence="2">The sequence shown here is derived from an EMBL/GenBank/DDBJ whole genome shotgun (WGS) entry which is preliminary data.</text>
</comment>
<dbReference type="EMBL" id="JAOQBH010000002">
    <property type="protein sequence ID" value="KAJ4139878.1"/>
    <property type="molecule type" value="Genomic_DNA"/>
</dbReference>
<dbReference type="PROSITE" id="PS50181">
    <property type="entry name" value="FBOX"/>
    <property type="match status" value="1"/>
</dbReference>
<sequence length="609" mass="71255">MEDEKLLPACLSTLPAELVDNIANFLPNRDIKSLRLTSRFVHNCVRLRLDRVFISANPLNIRVVEEVANHEYYRKGVIEIIWDESYFEWQETTPPDYKYKNSEFEFSYGCPSWYLNRGRAAISELAESKGNDAVANRPDLAARMRKLATAMLPGESYHYYYQLVKQERWMLRSGADWKTFEYALDRFPSLRRVTISTKVHGKLFMPRYETPLIRSFPYGFVYALPGPWHFPDAHQTSRIIWKDKDAKLSDEYKVFRRGLCSALRVLAKHGKHKVSEFIVEDHEEREHNWVRYYPSHPRWRTHEYTARMDDRGYALDDLCSLIQRPGLQSLSLNHEQYRGLVEAFEKAESLRSLCLYGDQRARPEVRIEALTRNLTLPECLIQRLHSLVLKRITVNKDGLITLLDSLISLQSLELRSVGFEDYGGEELTRRYGASIYRTYNPRDFLFDLRDKTGWRDRSLRPTVTILISEIFLQWPKSQMVKLDSEIGDFLYRYGDIPFLPSEYTESTYWRSEKFKSIHEYCAGKGTLMMEELDPESERPNVDKEMLEYLGIISVQKSKKPEGQRRNGDWGDVVWADELWGNGPWGDRTCPTLKEQGRSATASNSSPNCF</sequence>
<dbReference type="InterPro" id="IPR001810">
    <property type="entry name" value="F-box_dom"/>
</dbReference>
<gene>
    <name evidence="2" type="ORF">NW768_001225</name>
</gene>
<accession>A0ABQ8RPM5</accession>
<reference evidence="2" key="1">
    <citation type="submission" date="2022-09" db="EMBL/GenBank/DDBJ databases">
        <title>Fusarium specimens isolated from Avocado Roots.</title>
        <authorList>
            <person name="Stajich J."/>
            <person name="Roper C."/>
            <person name="Heimlech-Rivalta G."/>
        </authorList>
    </citation>
    <scope>NUCLEOTIDE SEQUENCE</scope>
    <source>
        <strain evidence="2">CF00095</strain>
    </source>
</reference>